<protein>
    <submittedName>
        <fullName evidence="2">Uncharacterized protein</fullName>
    </submittedName>
</protein>
<reference evidence="2 3" key="1">
    <citation type="submission" date="2016-09" db="EMBL/GenBank/DDBJ databases">
        <title>Pseudonocardia autotrophica DSM535, a candidate organism with high potential of specific P450 cytochromes.</title>
        <authorList>
            <person name="Grumaz C."/>
            <person name="Vainshtein Y."/>
            <person name="Kirstahler P."/>
            <person name="Sohn K."/>
        </authorList>
    </citation>
    <scope>NUCLEOTIDE SEQUENCE [LARGE SCALE GENOMIC DNA]</scope>
    <source>
        <strain evidence="2 3">DSM 535</strain>
    </source>
</reference>
<sequence length="85" mass="8673">MPPAGLIGRRRRDRSAATAATPATTTSAGTPSASATPSRAASPAWWPIVVRVVAQVVADTDWTTVNRPAGVAAAQPAVRGTTIRP</sequence>
<evidence type="ECO:0000313" key="2">
    <source>
        <dbReference type="EMBL" id="OSY35488.1"/>
    </source>
</evidence>
<dbReference type="EMBL" id="MIGB01000051">
    <property type="protein sequence ID" value="OSY35488.1"/>
    <property type="molecule type" value="Genomic_DNA"/>
</dbReference>
<evidence type="ECO:0000256" key="1">
    <source>
        <dbReference type="SAM" id="MobiDB-lite"/>
    </source>
</evidence>
<dbReference type="RefSeq" id="WP_085916109.1">
    <property type="nucleotide sequence ID" value="NZ_AP018920.1"/>
</dbReference>
<evidence type="ECO:0000313" key="3">
    <source>
        <dbReference type="Proteomes" id="UP000194360"/>
    </source>
</evidence>
<dbReference type="AlphaFoldDB" id="A0A1Y2MLZ9"/>
<comment type="caution">
    <text evidence="2">The sequence shown here is derived from an EMBL/GenBank/DDBJ whole genome shotgun (WGS) entry which is preliminary data.</text>
</comment>
<proteinExistence type="predicted"/>
<accession>A0A1Y2MLZ9</accession>
<name>A0A1Y2MLZ9_PSEAH</name>
<organism evidence="2 3">
    <name type="scientific">Pseudonocardia autotrophica</name>
    <name type="common">Amycolata autotrophica</name>
    <name type="synonym">Nocardia autotrophica</name>
    <dbReference type="NCBI Taxonomy" id="2074"/>
    <lineage>
        <taxon>Bacteria</taxon>
        <taxon>Bacillati</taxon>
        <taxon>Actinomycetota</taxon>
        <taxon>Actinomycetes</taxon>
        <taxon>Pseudonocardiales</taxon>
        <taxon>Pseudonocardiaceae</taxon>
        <taxon>Pseudonocardia</taxon>
    </lineage>
</organism>
<gene>
    <name evidence="2" type="ORF">BG845_06026</name>
</gene>
<dbReference type="Proteomes" id="UP000194360">
    <property type="component" value="Unassembled WGS sequence"/>
</dbReference>
<keyword evidence="3" id="KW-1185">Reference proteome</keyword>
<feature type="compositionally biased region" description="Low complexity" evidence="1">
    <location>
        <begin position="16"/>
        <end position="41"/>
    </location>
</feature>
<feature type="region of interest" description="Disordered" evidence="1">
    <location>
        <begin position="1"/>
        <end position="41"/>
    </location>
</feature>